<evidence type="ECO:0000313" key="5">
    <source>
        <dbReference type="EMBL" id="MFB9952985.1"/>
    </source>
</evidence>
<evidence type="ECO:0000256" key="3">
    <source>
        <dbReference type="ARBA" id="ARBA00022827"/>
    </source>
</evidence>
<dbReference type="Gene3D" id="3.30.9.10">
    <property type="entry name" value="D-Amino Acid Oxidase, subunit A, domain 2"/>
    <property type="match status" value="1"/>
</dbReference>
<dbReference type="Proteomes" id="UP001589692">
    <property type="component" value="Unassembled WGS sequence"/>
</dbReference>
<dbReference type="InterPro" id="IPR036188">
    <property type="entry name" value="FAD/NAD-bd_sf"/>
</dbReference>
<protein>
    <submittedName>
        <fullName evidence="5">FAD-dependent oxidoreductase</fullName>
    </submittedName>
</protein>
<dbReference type="RefSeq" id="WP_377265783.1">
    <property type="nucleotide sequence ID" value="NZ_JBHMAA010000043.1"/>
</dbReference>
<dbReference type="PANTHER" id="PTHR43004:SF19">
    <property type="entry name" value="BINDING MONOOXYGENASE, PUTATIVE (JCVI)-RELATED"/>
    <property type="match status" value="1"/>
</dbReference>
<dbReference type="InterPro" id="IPR002938">
    <property type="entry name" value="FAD-bd"/>
</dbReference>
<organism evidence="5 6">
    <name type="scientific">Rhizobium puerariae</name>
    <dbReference type="NCBI Taxonomy" id="1585791"/>
    <lineage>
        <taxon>Bacteria</taxon>
        <taxon>Pseudomonadati</taxon>
        <taxon>Pseudomonadota</taxon>
        <taxon>Alphaproteobacteria</taxon>
        <taxon>Hyphomicrobiales</taxon>
        <taxon>Rhizobiaceae</taxon>
        <taxon>Rhizobium/Agrobacterium group</taxon>
        <taxon>Rhizobium</taxon>
    </lineage>
</organism>
<reference evidence="5 6" key="1">
    <citation type="submission" date="2024-09" db="EMBL/GenBank/DDBJ databases">
        <authorList>
            <person name="Sun Q."/>
            <person name="Mori K."/>
        </authorList>
    </citation>
    <scope>NUCLEOTIDE SEQUENCE [LARGE SCALE GENOMIC DNA]</scope>
    <source>
        <strain evidence="5 6">TBRC 4938</strain>
    </source>
</reference>
<name>A0ABV6AQV3_9HYPH</name>
<evidence type="ECO:0000313" key="6">
    <source>
        <dbReference type="Proteomes" id="UP001589692"/>
    </source>
</evidence>
<keyword evidence="6" id="KW-1185">Reference proteome</keyword>
<dbReference type="NCBIfam" id="NF004780">
    <property type="entry name" value="PRK06126.1"/>
    <property type="match status" value="1"/>
</dbReference>
<comment type="cofactor">
    <cofactor evidence="1">
        <name>FAD</name>
        <dbReference type="ChEBI" id="CHEBI:57692"/>
    </cofactor>
</comment>
<dbReference type="Pfam" id="PF01494">
    <property type="entry name" value="FAD_binding_3"/>
    <property type="match status" value="1"/>
</dbReference>
<dbReference type="PANTHER" id="PTHR43004">
    <property type="entry name" value="TRK SYSTEM POTASSIUM UPTAKE PROTEIN"/>
    <property type="match status" value="1"/>
</dbReference>
<proteinExistence type="predicted"/>
<evidence type="ECO:0000256" key="2">
    <source>
        <dbReference type="ARBA" id="ARBA00022630"/>
    </source>
</evidence>
<dbReference type="SUPFAM" id="SSF51905">
    <property type="entry name" value="FAD/NAD(P)-binding domain"/>
    <property type="match status" value="1"/>
</dbReference>
<evidence type="ECO:0000256" key="1">
    <source>
        <dbReference type="ARBA" id="ARBA00001974"/>
    </source>
</evidence>
<keyword evidence="2" id="KW-0285">Flavoprotein</keyword>
<dbReference type="PRINTS" id="PR00420">
    <property type="entry name" value="RNGMNOXGNASE"/>
</dbReference>
<feature type="domain" description="FAD-binding" evidence="4">
    <location>
        <begin position="5"/>
        <end position="373"/>
    </location>
</feature>
<evidence type="ECO:0000259" key="4">
    <source>
        <dbReference type="Pfam" id="PF01494"/>
    </source>
</evidence>
<keyword evidence="3" id="KW-0274">FAD</keyword>
<comment type="caution">
    <text evidence="5">The sequence shown here is derived from an EMBL/GenBank/DDBJ whole genome shotgun (WGS) entry which is preliminary data.</text>
</comment>
<accession>A0ABV6AQV3</accession>
<dbReference type="Gene3D" id="3.40.30.120">
    <property type="match status" value="1"/>
</dbReference>
<sequence>MNIEDYDVAIVGGGPFGLMLANELGRRGVSVILFDEKPSTAFNPQANATQARTMEHFRRLGFADEIRALGMPAEFPTDIAYFTRYSKHELARFRLPSAKEAKERVSTLTGSWSAAELPHRVSQKYVERILRQHAQALDLVSVNYGWRVSQFEDNGSAVIVTAKAVENDATRTIRCKYLVGGDGARSFIRKSLDIRYQGDGGAVRDFFGGKMFALYVRCPQFYEVVPFPPAWMNVAFNQERRAFMAAVDGQGEFAFHTQLKNGENDEDISDEQAVRIFQSAVGHPVEVELLSRGTWNAGYALVAEKFQSGRVFLGGDAAHLFTPAGGLGYNTAVDDAVNLGWKLAAVVKGSAPACLLATYEAERQSIAVRNTSFAKKFAESIGNYVPKSHLEDESEHGADLRREAGEYLEAHGRAEFNIPGITFGARYDHSPVICAESHRESADLPDAYQPTAAPGGRAPHIWLDGQTSLYDRFGFEWTLLRLGNPSNNGKNLIAACAAEKIDLTVVDLQVDALSELYEMPLVLIRPDQIVAWRGTDIHDAATIVKTVLGKTISVNRASQANNEH</sequence>
<dbReference type="EMBL" id="JBHMAA010000043">
    <property type="protein sequence ID" value="MFB9952985.1"/>
    <property type="molecule type" value="Genomic_DNA"/>
</dbReference>
<gene>
    <name evidence="5" type="ORF">ACFFP0_29455</name>
</gene>
<dbReference type="Gene3D" id="3.50.50.60">
    <property type="entry name" value="FAD/NAD(P)-binding domain"/>
    <property type="match status" value="1"/>
</dbReference>
<dbReference type="InterPro" id="IPR050641">
    <property type="entry name" value="RIFMO-like"/>
</dbReference>
<dbReference type="Pfam" id="PF21274">
    <property type="entry name" value="Rng_hyd_C"/>
    <property type="match status" value="1"/>
</dbReference>